<dbReference type="SUPFAM" id="SSF53901">
    <property type="entry name" value="Thiolase-like"/>
    <property type="match status" value="1"/>
</dbReference>
<keyword evidence="2" id="KW-0597">Phosphoprotein</keyword>
<dbReference type="Gene3D" id="3.90.180.10">
    <property type="entry name" value="Medium-chain alcohol dehydrogenases, catalytic domain"/>
    <property type="match status" value="1"/>
</dbReference>
<dbReference type="SUPFAM" id="SSF51735">
    <property type="entry name" value="NAD(P)-binding Rossmann-fold domains"/>
    <property type="match status" value="2"/>
</dbReference>
<dbReference type="SMART" id="SM00826">
    <property type="entry name" value="PKS_DH"/>
    <property type="match status" value="1"/>
</dbReference>
<dbReference type="InterPro" id="IPR050091">
    <property type="entry name" value="PKS_NRPS_Biosynth_Enz"/>
</dbReference>
<keyword evidence="3" id="KW-0808">Transferase</keyword>
<reference evidence="12" key="1">
    <citation type="journal article" date="2020" name="Stud. Mycol.">
        <title>101 Dothideomycetes genomes: a test case for predicting lifestyles and emergence of pathogens.</title>
        <authorList>
            <person name="Haridas S."/>
            <person name="Albert R."/>
            <person name="Binder M."/>
            <person name="Bloem J."/>
            <person name="Labutti K."/>
            <person name="Salamov A."/>
            <person name="Andreopoulos B."/>
            <person name="Baker S."/>
            <person name="Barry K."/>
            <person name="Bills G."/>
            <person name="Bluhm B."/>
            <person name="Cannon C."/>
            <person name="Castanera R."/>
            <person name="Culley D."/>
            <person name="Daum C."/>
            <person name="Ezra D."/>
            <person name="Gonzalez J."/>
            <person name="Henrissat B."/>
            <person name="Kuo A."/>
            <person name="Liang C."/>
            <person name="Lipzen A."/>
            <person name="Lutzoni F."/>
            <person name="Magnuson J."/>
            <person name="Mondo S."/>
            <person name="Nolan M."/>
            <person name="Ohm R."/>
            <person name="Pangilinan J."/>
            <person name="Park H.-J."/>
            <person name="Ramirez L."/>
            <person name="Alfaro M."/>
            <person name="Sun H."/>
            <person name="Tritt A."/>
            <person name="Yoshinaga Y."/>
            <person name="Zwiers L.-H."/>
            <person name="Turgeon B."/>
            <person name="Goodwin S."/>
            <person name="Spatafora J."/>
            <person name="Crous P."/>
            <person name="Grigoriev I."/>
        </authorList>
    </citation>
    <scope>NUCLEOTIDE SEQUENCE</scope>
    <source>
        <strain evidence="12">CBS 121739</strain>
    </source>
</reference>
<feature type="region of interest" description="C-terminal hotdog fold" evidence="8">
    <location>
        <begin position="1024"/>
        <end position="1171"/>
    </location>
</feature>
<evidence type="ECO:0000313" key="13">
    <source>
        <dbReference type="Proteomes" id="UP000799437"/>
    </source>
</evidence>
<dbReference type="Gene3D" id="3.30.70.3290">
    <property type="match status" value="1"/>
</dbReference>
<dbReference type="GO" id="GO:0004312">
    <property type="term" value="F:fatty acid synthase activity"/>
    <property type="evidence" value="ECO:0007669"/>
    <property type="project" value="TreeGrafter"/>
</dbReference>
<dbReference type="InterPro" id="IPR020843">
    <property type="entry name" value="ER"/>
</dbReference>
<dbReference type="FunFam" id="3.40.50.720:FF:000209">
    <property type="entry name" value="Polyketide synthase Pks12"/>
    <property type="match status" value="1"/>
</dbReference>
<organism evidence="12 13">
    <name type="scientific">Pseudovirgaria hyperparasitica</name>
    <dbReference type="NCBI Taxonomy" id="470096"/>
    <lineage>
        <taxon>Eukaryota</taxon>
        <taxon>Fungi</taxon>
        <taxon>Dikarya</taxon>
        <taxon>Ascomycota</taxon>
        <taxon>Pezizomycotina</taxon>
        <taxon>Dothideomycetes</taxon>
        <taxon>Dothideomycetes incertae sedis</taxon>
        <taxon>Acrospermales</taxon>
        <taxon>Acrospermaceae</taxon>
        <taxon>Pseudovirgaria</taxon>
    </lineage>
</organism>
<dbReference type="InterPro" id="IPR057326">
    <property type="entry name" value="KR_dom"/>
</dbReference>
<dbReference type="SMART" id="SM00827">
    <property type="entry name" value="PKS_AT"/>
    <property type="match status" value="1"/>
</dbReference>
<dbReference type="InterPro" id="IPR049552">
    <property type="entry name" value="PKS_DH_N"/>
</dbReference>
<dbReference type="InterPro" id="IPR013217">
    <property type="entry name" value="Methyltransf_12"/>
</dbReference>
<dbReference type="SMART" id="SM00823">
    <property type="entry name" value="PKS_PP"/>
    <property type="match status" value="1"/>
</dbReference>
<feature type="domain" description="PKS/mFAS DH" evidence="11">
    <location>
        <begin position="888"/>
        <end position="1171"/>
    </location>
</feature>
<dbReference type="Pfam" id="PF00698">
    <property type="entry name" value="Acyl_transf_1"/>
    <property type="match status" value="1"/>
</dbReference>
<accession>A0A6A6W4U2</accession>
<dbReference type="Pfam" id="PF08240">
    <property type="entry name" value="ADH_N"/>
    <property type="match status" value="1"/>
</dbReference>
<dbReference type="InterPro" id="IPR036736">
    <property type="entry name" value="ACP-like_sf"/>
</dbReference>
<name>A0A6A6W4U2_9PEZI</name>
<feature type="domain" description="Carrier" evidence="9">
    <location>
        <begin position="2353"/>
        <end position="2430"/>
    </location>
</feature>
<dbReference type="InterPro" id="IPR032821">
    <property type="entry name" value="PKS_assoc"/>
</dbReference>
<dbReference type="InterPro" id="IPR020841">
    <property type="entry name" value="PKS_Beta-ketoAc_synthase_dom"/>
</dbReference>
<evidence type="ECO:0000259" key="11">
    <source>
        <dbReference type="PROSITE" id="PS52019"/>
    </source>
</evidence>
<keyword evidence="6" id="KW-0511">Multifunctional enzyme</keyword>
<dbReference type="SUPFAM" id="SSF50129">
    <property type="entry name" value="GroES-like"/>
    <property type="match status" value="1"/>
</dbReference>
<gene>
    <name evidence="12" type="ORF">EJ05DRAFT_455159</name>
</gene>
<dbReference type="InterPro" id="IPR020806">
    <property type="entry name" value="PKS_PP-bd"/>
</dbReference>
<dbReference type="Pfam" id="PF02801">
    <property type="entry name" value="Ketoacyl-synt_C"/>
    <property type="match status" value="1"/>
</dbReference>
<dbReference type="SUPFAM" id="SSF55048">
    <property type="entry name" value="Probable ACP-binding domain of malonyl-CoA ACP transacylase"/>
    <property type="match status" value="1"/>
</dbReference>
<evidence type="ECO:0000256" key="5">
    <source>
        <dbReference type="ARBA" id="ARBA00023002"/>
    </source>
</evidence>
<dbReference type="Gene3D" id="3.40.50.150">
    <property type="entry name" value="Vaccinia Virus protein VP39"/>
    <property type="match status" value="1"/>
</dbReference>
<dbReference type="Pfam" id="PF08242">
    <property type="entry name" value="Methyltransf_12"/>
    <property type="match status" value="1"/>
</dbReference>
<dbReference type="InterPro" id="IPR014031">
    <property type="entry name" value="Ketoacyl_synth_C"/>
</dbReference>
<dbReference type="InterPro" id="IPR013154">
    <property type="entry name" value="ADH-like_N"/>
</dbReference>
<evidence type="ECO:0000259" key="10">
    <source>
        <dbReference type="PROSITE" id="PS52004"/>
    </source>
</evidence>
<dbReference type="PANTHER" id="PTHR43775">
    <property type="entry name" value="FATTY ACID SYNTHASE"/>
    <property type="match status" value="1"/>
</dbReference>
<dbReference type="InterPro" id="IPR016036">
    <property type="entry name" value="Malonyl_transacylase_ACP-bd"/>
</dbReference>
<dbReference type="SUPFAM" id="SSF47336">
    <property type="entry name" value="ACP-like"/>
    <property type="match status" value="1"/>
</dbReference>
<dbReference type="SMART" id="SM00822">
    <property type="entry name" value="PKS_KR"/>
    <property type="match status" value="1"/>
</dbReference>
<keyword evidence="5" id="KW-0560">Oxidoreductase</keyword>
<dbReference type="InterPro" id="IPR049551">
    <property type="entry name" value="PKS_DH_C"/>
</dbReference>
<evidence type="ECO:0000259" key="9">
    <source>
        <dbReference type="PROSITE" id="PS50075"/>
    </source>
</evidence>
<dbReference type="PROSITE" id="PS52004">
    <property type="entry name" value="KS3_2"/>
    <property type="match status" value="1"/>
</dbReference>
<dbReference type="Proteomes" id="UP000799437">
    <property type="component" value="Unassembled WGS sequence"/>
</dbReference>
<dbReference type="GeneID" id="54483520"/>
<dbReference type="PROSITE" id="PS52019">
    <property type="entry name" value="PKS_MFAS_DH"/>
    <property type="match status" value="1"/>
</dbReference>
<dbReference type="Gene3D" id="3.40.366.10">
    <property type="entry name" value="Malonyl-Coenzyme A Acyl Carrier Protein, domain 2"/>
    <property type="match status" value="1"/>
</dbReference>
<dbReference type="InterPro" id="IPR029063">
    <property type="entry name" value="SAM-dependent_MTases_sf"/>
</dbReference>
<keyword evidence="1" id="KW-0596">Phosphopantetheine</keyword>
<dbReference type="SUPFAM" id="SSF52151">
    <property type="entry name" value="FabD/lysophospholipase-like"/>
    <property type="match status" value="1"/>
</dbReference>
<dbReference type="CDD" id="cd00833">
    <property type="entry name" value="PKS"/>
    <property type="match status" value="1"/>
</dbReference>
<dbReference type="InterPro" id="IPR014043">
    <property type="entry name" value="Acyl_transferase_dom"/>
</dbReference>
<dbReference type="InterPro" id="IPR001227">
    <property type="entry name" value="Ac_transferase_dom_sf"/>
</dbReference>
<dbReference type="OrthoDB" id="329835at2759"/>
<dbReference type="CDD" id="cd05195">
    <property type="entry name" value="enoyl_red"/>
    <property type="match status" value="1"/>
</dbReference>
<dbReference type="Pfam" id="PF00109">
    <property type="entry name" value="ketoacyl-synt"/>
    <property type="match status" value="1"/>
</dbReference>
<dbReference type="InterPro" id="IPR013968">
    <property type="entry name" value="PKS_KR"/>
</dbReference>
<dbReference type="InterPro" id="IPR020807">
    <property type="entry name" value="PKS_DH"/>
</dbReference>
<dbReference type="Pfam" id="PF14765">
    <property type="entry name" value="PS-DH"/>
    <property type="match status" value="1"/>
</dbReference>
<feature type="domain" description="Ketosynthase family 3 (KS3)" evidence="10">
    <location>
        <begin position="5"/>
        <end position="427"/>
    </location>
</feature>
<dbReference type="Pfam" id="PF08659">
    <property type="entry name" value="KR"/>
    <property type="match status" value="1"/>
</dbReference>
<dbReference type="SMART" id="SM00829">
    <property type="entry name" value="PKS_ER"/>
    <property type="match status" value="1"/>
</dbReference>
<dbReference type="PROSITE" id="PS50075">
    <property type="entry name" value="CARRIER"/>
    <property type="match status" value="1"/>
</dbReference>
<keyword evidence="4" id="KW-0521">NADP</keyword>
<dbReference type="GO" id="GO:0016491">
    <property type="term" value="F:oxidoreductase activity"/>
    <property type="evidence" value="ECO:0007669"/>
    <property type="project" value="UniProtKB-KW"/>
</dbReference>
<proteinExistence type="predicted"/>
<dbReference type="InterPro" id="IPR011032">
    <property type="entry name" value="GroES-like_sf"/>
</dbReference>
<evidence type="ECO:0000256" key="3">
    <source>
        <dbReference type="ARBA" id="ARBA00022679"/>
    </source>
</evidence>
<dbReference type="EMBL" id="ML996576">
    <property type="protein sequence ID" value="KAF2756071.1"/>
    <property type="molecule type" value="Genomic_DNA"/>
</dbReference>
<dbReference type="Pfam" id="PF21089">
    <property type="entry name" value="PKS_DH_N"/>
    <property type="match status" value="1"/>
</dbReference>
<dbReference type="Gene3D" id="3.40.47.10">
    <property type="match status" value="1"/>
</dbReference>
<dbReference type="Pfam" id="PF00107">
    <property type="entry name" value="ADH_zinc_N"/>
    <property type="match status" value="1"/>
</dbReference>
<evidence type="ECO:0000256" key="4">
    <source>
        <dbReference type="ARBA" id="ARBA00022857"/>
    </source>
</evidence>
<dbReference type="PANTHER" id="PTHR43775:SF28">
    <property type="entry name" value="SYNTHASE, PUTATIVE-RELATED"/>
    <property type="match status" value="1"/>
</dbReference>
<dbReference type="InterPro" id="IPR016039">
    <property type="entry name" value="Thiolase-like"/>
</dbReference>
<evidence type="ECO:0000256" key="1">
    <source>
        <dbReference type="ARBA" id="ARBA00022450"/>
    </source>
</evidence>
<dbReference type="SMART" id="SM00825">
    <property type="entry name" value="PKS_KS"/>
    <property type="match status" value="1"/>
</dbReference>
<dbReference type="InterPro" id="IPR016035">
    <property type="entry name" value="Acyl_Trfase/lysoPLipase"/>
</dbReference>
<feature type="active site" description="Proton donor; for dehydratase activity" evidence="8">
    <location>
        <position position="1083"/>
    </location>
</feature>
<feature type="active site" description="Proton acceptor; for dehydratase activity" evidence="8">
    <location>
        <position position="920"/>
    </location>
</feature>
<sequence>MSTENELIAICGMSFRLPGGLNTSKQFWDFLVEKGDARQRVPKSRYNIDAYYSLSGEPGTIKTKHGYFLDEKVNLGHLDTSYFQFSKSQACNMDPQQRLLLEVAREALEDAGEKNWRGSRTGCYIGNFGEDWLETCAKDDLRTEQYGIEGTGDFVLSNRVSYQLDLRGPSVTVRTACSSALTALHEACEAVANRDCDSAIVGGTSLILAPSMTASMSEQGVLAPDGSCKTFSADANGYARGEAINAIYIKPLASAIRDGNPIRAVIRSTAANSDGKGRGGISAPSSEAQEALIRRAYDVAGIEDYSKTAFVECHGTGTTVGDSIEIRALAKTFGPSGGVYITSVKPNLGHSEGASGLTSVIKAILALENQVIPPNIKFSELHRNAELDTTNLKVPTEPIPWPKSCDERVSISSFGIGGSNAHAILESARSFDIPIINPTVASDAPQLLVLSASSRQSLEDMGNNYKSFLDENPDSIDDLAYTLGNRREHLPFRSFAVMSRYAPFRPSPATKRKEDSHLVMMFTGQGAQWPLMGKELLQESQYPVFRRSIQCLDEHVQALEPGWSILEELLQSPHESRLDEAEISQPLCTAIQIALVDTLSSIGITPAAVVGHSSGELAAAYAARALTAKEAIIAAFYRGVAAGKQTKMGAMAAVGLALERVEQFLIPGVVIACENSPESVTISGDVEAVRTVVHKIKDSEPDVLARVLRVDKAYHSHHMTEIGDDYHALITKDVVGQTPKKLFFSSVTGALLEGSALGPDYWQKNLESRVSFRSAVKNLLNHEIGENATFIEIGPHSALSGPLRQIQDECRSSNLYIPSMLRNQDSVESFLVAVGQLYVSHIPMDLEQLLPRGRSLPDLPRYPWSYSDTYWLESRLSKEWRHRQHRYHELLGVRVRESTEIEPLWRNLFNLEHAPWIRDHKVKNDIVFPFAGYVGMIGEAVRQISGIEEAFVMRRVVVSTALVLAEAKPMEIITALRRHQLTDSLESRWWDFTISSHNGHSWMTHCTGLTEKLIERPPITMPLRKITSERCYAAMQKQGLNFGPSFQCLHDIRSETSIRLATAMAATKGADQNGYHLPPTIIDAALQLMSVAATKGYVGDYTEKTIVPVRVDKLSVYRCTVNVPNDFQIVAQANFTSAGDVVGETRCNSTEGMLLEVDGLRLKAIEDVDEHENDVSACRTEWVPDTDFVDVSLLMKEAADESGADKLNQEHLELVLESSERQLRGLKSDLPHMQKFATWISSQLKEKNSSNFAHLSDRELLQRIESITERLHDCSSGNTAQTTAVNTILNNIKDLFLGTVQPLDILQDDDTLRTMYQTGPLDITELCRCLVYSKPGLRILEIGGNTGHVLSSTLSALFSPTGQPLFSEYVFTDVSDSMVAAAEIKFQKYSRIEYMVLDISQNPSSQGFEGRHFDLVIAGNVLHHTESVFESLKNIRMLLRADGRLLLRELCSTTLKVANYVFGSLPGWWISQADDSLKRPYVTPNRWISELQSSGFESSRSIDSDHQELYQQSSRITVKPTTNSSIRKRVTILCHAPTHAESLNQKLQERGYQVDCCYVGDCVIPKDQDIIAILDKDESFFHDMDSHHLKYFQRLINNIGNKGIFWVTHLCQMQCRVPDFAQINGIARTLRKELFVDFATCEVDTVDSSWDVVVDVFSRFQTQLGQDQPRKELEYAILDRKVYVPRLFPCSLKKELQVSDLDDRFVFRTSCPGQLNNLHWTRAISESLENDSVEVEIYTAGLNFRDLMVAEGIVESSQLEFGSEAAGIVRGLGPSVKDNLKIGDRVMLTCSAAFASRIAISEQRCVKIPDELSFEDAATMPCVYMTAIYSLFDIGGLQGGQSVLIHSACGGVGIASIQLAKMVGAEIYATVGNEDKVEYLMQTFGLPRRRIFNSRDVSFLDDLMRETSGKGVDLALNSLSGELLHATWNCVAAFGKLVEIGKRDILGGARLDMRQFLENRSYCCVDLDQLGFLRPQTCKSLLERTIQYFKSSRILPIRPIKVMPASSIPDAFRYMRKGQHMGKIVISIRDASGETNIGTKVSDRQRDICLDRGASYLLVGGLGGLGQSVSRWMIERGARKLIYLSRSANDEYKYQEFVQELQAMGCDVQLIQGSVSNAKDVTKAVQAAKGNLKGVLQMSMVLCDREFGNMTIEDWTAAVDPKIKGTWNLHNATISAGAVLDFFVLFSSLSGTLGVPGQTNYAGANTFLDAFVQYRLDLGLCASVMDIGPVEEVGYISQRPSLLRSLIRSGMNHHLSEKDLLEALAVSITASPIITPKAKDSPCRIVIHNSFALGVNPKSFKVAGSENETLRNDIRWSFVAESDTSDSTATATNVLQQFIAETRHDVKRLKQPESLELITTEIGKQVYRCLLQPEEDLDTSRFLSDLGLDSLVTIELARWWRHTFKFSISVLEITSQATIDGLGAYAVEGLCSQNVEV</sequence>
<dbReference type="GO" id="GO:0006633">
    <property type="term" value="P:fatty acid biosynthetic process"/>
    <property type="evidence" value="ECO:0007669"/>
    <property type="project" value="TreeGrafter"/>
</dbReference>
<dbReference type="Pfam" id="PF00550">
    <property type="entry name" value="PP-binding"/>
    <property type="match status" value="1"/>
</dbReference>
<dbReference type="InterPro" id="IPR036291">
    <property type="entry name" value="NAD(P)-bd_dom_sf"/>
</dbReference>
<dbReference type="GO" id="GO:0044550">
    <property type="term" value="P:secondary metabolite biosynthetic process"/>
    <property type="evidence" value="ECO:0007669"/>
    <property type="project" value="TreeGrafter"/>
</dbReference>
<evidence type="ECO:0000256" key="8">
    <source>
        <dbReference type="PROSITE-ProRule" id="PRU01363"/>
    </source>
</evidence>
<dbReference type="InterPro" id="IPR056501">
    <property type="entry name" value="NAD-bd_HRPKS_sdrA"/>
</dbReference>
<dbReference type="Pfam" id="PF23114">
    <property type="entry name" value="NAD-bd_HRPKS_sdrA"/>
    <property type="match status" value="1"/>
</dbReference>
<dbReference type="SUPFAM" id="SSF53335">
    <property type="entry name" value="S-adenosyl-L-methionine-dependent methyltransferases"/>
    <property type="match status" value="1"/>
</dbReference>
<dbReference type="InterPro" id="IPR013149">
    <property type="entry name" value="ADH-like_C"/>
</dbReference>
<evidence type="ECO:0000313" key="12">
    <source>
        <dbReference type="EMBL" id="KAF2756071.1"/>
    </source>
</evidence>
<dbReference type="InterPro" id="IPR049900">
    <property type="entry name" value="PKS_mFAS_DH"/>
</dbReference>
<dbReference type="GO" id="GO:1901336">
    <property type="term" value="P:lactone biosynthetic process"/>
    <property type="evidence" value="ECO:0007669"/>
    <property type="project" value="UniProtKB-ARBA"/>
</dbReference>
<dbReference type="InterPro" id="IPR014030">
    <property type="entry name" value="Ketoacyl_synth_N"/>
</dbReference>
<keyword evidence="13" id="KW-1185">Reference proteome</keyword>
<dbReference type="InterPro" id="IPR042104">
    <property type="entry name" value="PKS_dehydratase_sf"/>
</dbReference>
<dbReference type="Gene3D" id="3.10.129.110">
    <property type="entry name" value="Polyketide synthase dehydratase"/>
    <property type="match status" value="1"/>
</dbReference>
<dbReference type="RefSeq" id="XP_033598522.1">
    <property type="nucleotide sequence ID" value="XM_033742466.1"/>
</dbReference>
<dbReference type="Gene3D" id="3.40.50.720">
    <property type="entry name" value="NAD(P)-binding Rossmann-like Domain"/>
    <property type="match status" value="2"/>
</dbReference>
<dbReference type="CDD" id="cd02440">
    <property type="entry name" value="AdoMet_MTases"/>
    <property type="match status" value="1"/>
</dbReference>
<dbReference type="InterPro" id="IPR009081">
    <property type="entry name" value="PP-bd_ACP"/>
</dbReference>
<evidence type="ECO:0000256" key="2">
    <source>
        <dbReference type="ARBA" id="ARBA00022553"/>
    </source>
</evidence>
<dbReference type="Pfam" id="PF16197">
    <property type="entry name" value="KAsynt_C_assoc"/>
    <property type="match status" value="1"/>
</dbReference>
<dbReference type="Gene3D" id="1.10.1200.10">
    <property type="entry name" value="ACP-like"/>
    <property type="match status" value="1"/>
</dbReference>
<evidence type="ECO:0000256" key="7">
    <source>
        <dbReference type="ARBA" id="ARBA00023315"/>
    </source>
</evidence>
<dbReference type="GO" id="GO:0031177">
    <property type="term" value="F:phosphopantetheine binding"/>
    <property type="evidence" value="ECO:0007669"/>
    <property type="project" value="InterPro"/>
</dbReference>
<evidence type="ECO:0000256" key="6">
    <source>
        <dbReference type="ARBA" id="ARBA00023268"/>
    </source>
</evidence>
<keyword evidence="7" id="KW-0012">Acyltransferase</keyword>
<feature type="region of interest" description="N-terminal hotdog fold" evidence="8">
    <location>
        <begin position="888"/>
        <end position="1017"/>
    </location>
</feature>
<protein>
    <submittedName>
        <fullName evidence="12">Ketoacyl-synt-domain-containing protein</fullName>
    </submittedName>
</protein>